<dbReference type="Gene3D" id="2.60.120.260">
    <property type="entry name" value="Galactose-binding domain-like"/>
    <property type="match status" value="2"/>
</dbReference>
<dbReference type="AlphaFoldDB" id="A0A9X4QRE9"/>
<dbReference type="RefSeq" id="WP_277528476.1">
    <property type="nucleotide sequence ID" value="NZ_JAPDIA010000001.1"/>
</dbReference>
<feature type="domain" description="CBM-cenC" evidence="2">
    <location>
        <begin position="104"/>
        <end position="220"/>
    </location>
</feature>
<keyword evidence="1" id="KW-0378">Hydrolase</keyword>
<organism evidence="4 5">
    <name type="scientific">Cohnella rhizosphaerae</name>
    <dbReference type="NCBI Taxonomy" id="1457232"/>
    <lineage>
        <taxon>Bacteria</taxon>
        <taxon>Bacillati</taxon>
        <taxon>Bacillota</taxon>
        <taxon>Bacilli</taxon>
        <taxon>Bacillales</taxon>
        <taxon>Paenibacillaceae</taxon>
        <taxon>Cohnella</taxon>
    </lineage>
</organism>
<feature type="domain" description="CBM-cenC" evidence="2">
    <location>
        <begin position="447"/>
        <end position="563"/>
    </location>
</feature>
<feature type="domain" description="Beta-xylosidase C-terminal Concanavalin A-like" evidence="3">
    <location>
        <begin position="258"/>
        <end position="415"/>
    </location>
</feature>
<keyword evidence="5" id="KW-1185">Reference proteome</keyword>
<dbReference type="PANTHER" id="PTHR42812:SF14">
    <property type="entry name" value="SECRETED PROTEIN"/>
    <property type="match status" value="1"/>
</dbReference>
<gene>
    <name evidence="4" type="ORF">OMP40_01130</name>
</gene>
<dbReference type="Gene3D" id="2.60.120.200">
    <property type="match status" value="1"/>
</dbReference>
<evidence type="ECO:0000313" key="5">
    <source>
        <dbReference type="Proteomes" id="UP001153404"/>
    </source>
</evidence>
<reference evidence="4" key="1">
    <citation type="submission" date="2022-10" db="EMBL/GenBank/DDBJ databases">
        <title>Comparative genomic analysis of Cohnella hashimotonis sp. nov., isolated from the International Space Station.</title>
        <authorList>
            <person name="Simpson A."/>
            <person name="Venkateswaran K."/>
        </authorList>
    </citation>
    <scope>NUCLEOTIDE SEQUENCE</scope>
    <source>
        <strain evidence="4">DSM 28161</strain>
    </source>
</reference>
<dbReference type="PANTHER" id="PTHR42812">
    <property type="entry name" value="BETA-XYLOSIDASE"/>
    <property type="match status" value="1"/>
</dbReference>
<dbReference type="GO" id="GO:0016798">
    <property type="term" value="F:hydrolase activity, acting on glycosyl bonds"/>
    <property type="evidence" value="ECO:0007669"/>
    <property type="project" value="InterPro"/>
</dbReference>
<evidence type="ECO:0000259" key="3">
    <source>
        <dbReference type="Pfam" id="PF17851"/>
    </source>
</evidence>
<name>A0A9X4QRE9_9BACL</name>
<dbReference type="Pfam" id="PF02018">
    <property type="entry name" value="CBM_4_9"/>
    <property type="match status" value="2"/>
</dbReference>
<dbReference type="Pfam" id="PF17851">
    <property type="entry name" value="GH43_C2"/>
    <property type="match status" value="1"/>
</dbReference>
<dbReference type="SUPFAM" id="SSF49899">
    <property type="entry name" value="Concanavalin A-like lectins/glucanases"/>
    <property type="match status" value="1"/>
</dbReference>
<proteinExistence type="predicted"/>
<evidence type="ECO:0000313" key="4">
    <source>
        <dbReference type="EMBL" id="MDG0808169.1"/>
    </source>
</evidence>
<dbReference type="InterPro" id="IPR041542">
    <property type="entry name" value="GH43_C2"/>
</dbReference>
<evidence type="ECO:0000256" key="1">
    <source>
        <dbReference type="ARBA" id="ARBA00022801"/>
    </source>
</evidence>
<dbReference type="InterPro" id="IPR008979">
    <property type="entry name" value="Galactose-bd-like_sf"/>
</dbReference>
<dbReference type="SUPFAM" id="SSF49785">
    <property type="entry name" value="Galactose-binding domain-like"/>
    <property type="match status" value="2"/>
</dbReference>
<dbReference type="Proteomes" id="UP001153404">
    <property type="component" value="Unassembled WGS sequence"/>
</dbReference>
<comment type="caution">
    <text evidence="4">The sequence shown here is derived from an EMBL/GenBank/DDBJ whole genome shotgun (WGS) entry which is preliminary data.</text>
</comment>
<dbReference type="InterPro" id="IPR003305">
    <property type="entry name" value="CenC_carb-bd"/>
</dbReference>
<dbReference type="InterPro" id="IPR051795">
    <property type="entry name" value="Glycosyl_Hydrlase_43"/>
</dbReference>
<dbReference type="InterPro" id="IPR013320">
    <property type="entry name" value="ConA-like_dom_sf"/>
</dbReference>
<dbReference type="EMBL" id="JAPDIA010000001">
    <property type="protein sequence ID" value="MDG0808169.1"/>
    <property type="molecule type" value="Genomic_DNA"/>
</dbReference>
<protein>
    <submittedName>
        <fullName evidence="4">Carbohydrate binding domain-containing protein</fullName>
    </submittedName>
</protein>
<accession>A0A9X4QRE9</accession>
<sequence>MFEHNVFYGNHPAGEPADPYKIVSDPMLASPGSAGNGLASAVGYQLLDTSPAIGAGALMANNGGRDFFGNAVSGTTAPNIGAYAGAGLDPDDLPELPSPPPETNLLKNGDFETGDFAYWPIAYNGASVVSGGEAHAGTYAAKLTGNFAGAEQVVGGLQPNTIYKLFAWGKSVGGGDAVFGVKNFGGASAADVHISATSYGRKELTFTTGNSNTSATIYLYKAGGSGSVLFDDMELIQFSASPGGNSGPGTTYPIGSDDEFNAGTLDDQWRWIRENPAKWSLGAQPGYLRIVAENGDIAGGTADAKNILLTGAPDGDWTLDTKLDGKPTSTWSQGGLIVYVNDDTYIRMTRLYGAGNQFQLDVKQGGSRVHEETADTIASPVAYLRIQKVGDAYTGYYSADGLAYTQVGTARTVALDDPKIGLIVCAGTGLTANFDYFHIVPASAPVSNLLVNPGFETGDFTGWNAHFNNAAIDGQQARSGDYTAVLTTQYGGIQQFVNGLEPNTTYTISVYAKATDGASGEFSISEFGSYLRTIPVSSVDYQRKSYTFTTGASNTKVKLELYKRSAGGAVYFDDLELIKND</sequence>
<evidence type="ECO:0000259" key="2">
    <source>
        <dbReference type="Pfam" id="PF02018"/>
    </source>
</evidence>